<name>A0AAD5SJ18_9FUNG</name>
<evidence type="ECO:0000256" key="10">
    <source>
        <dbReference type="ARBA" id="ARBA00023004"/>
    </source>
</evidence>
<keyword evidence="17" id="KW-1185">Reference proteome</keyword>
<evidence type="ECO:0000259" key="15">
    <source>
        <dbReference type="SMART" id="SM00478"/>
    </source>
</evidence>
<evidence type="ECO:0000256" key="14">
    <source>
        <dbReference type="SAM" id="MobiDB-lite"/>
    </source>
</evidence>
<evidence type="ECO:0000256" key="2">
    <source>
        <dbReference type="ARBA" id="ARBA00001966"/>
    </source>
</evidence>
<evidence type="ECO:0000256" key="13">
    <source>
        <dbReference type="ARBA" id="ARBA00023295"/>
    </source>
</evidence>
<dbReference type="GO" id="GO:0000701">
    <property type="term" value="F:purine-specific mismatch base pair DNA N-glycosylase activity"/>
    <property type="evidence" value="ECO:0007669"/>
    <property type="project" value="UniProtKB-EC"/>
</dbReference>
<comment type="caution">
    <text evidence="16">The sequence shown here is derived from an EMBL/GenBank/DDBJ whole genome shotgun (WGS) entry which is preliminary data.</text>
</comment>
<evidence type="ECO:0000256" key="1">
    <source>
        <dbReference type="ARBA" id="ARBA00000843"/>
    </source>
</evidence>
<feature type="region of interest" description="Disordered" evidence="14">
    <location>
        <begin position="484"/>
        <end position="503"/>
    </location>
</feature>
<evidence type="ECO:0000313" key="17">
    <source>
        <dbReference type="Proteomes" id="UP001212841"/>
    </source>
</evidence>
<dbReference type="InterPro" id="IPR003651">
    <property type="entry name" value="Endonuclease3_FeS-loop_motif"/>
</dbReference>
<feature type="domain" description="HhH-GPD" evidence="15">
    <location>
        <begin position="40"/>
        <end position="192"/>
    </location>
</feature>
<evidence type="ECO:0000256" key="5">
    <source>
        <dbReference type="ARBA" id="ARBA00022023"/>
    </source>
</evidence>
<protein>
    <recommendedName>
        <fullName evidence="5">Adenine DNA glycosylase</fullName>
        <ecNumber evidence="4">3.2.2.31</ecNumber>
    </recommendedName>
</protein>
<dbReference type="AlphaFoldDB" id="A0AAD5SJ18"/>
<dbReference type="Pfam" id="PF00633">
    <property type="entry name" value="HHH"/>
    <property type="match status" value="1"/>
</dbReference>
<keyword evidence="9" id="KW-0378">Hydrolase</keyword>
<gene>
    <name evidence="16" type="ORF">HK097_007772</name>
</gene>
<keyword evidence="13" id="KW-0326">Glycosidase</keyword>
<dbReference type="InterPro" id="IPR044298">
    <property type="entry name" value="MIG/MutY"/>
</dbReference>
<dbReference type="GO" id="GO:0051539">
    <property type="term" value="F:4 iron, 4 sulfur cluster binding"/>
    <property type="evidence" value="ECO:0007669"/>
    <property type="project" value="UniProtKB-KW"/>
</dbReference>
<dbReference type="GO" id="GO:0034039">
    <property type="term" value="F:8-oxo-7,8-dihydroguanine DNA N-glycosylase activity"/>
    <property type="evidence" value="ECO:0007669"/>
    <property type="project" value="TreeGrafter"/>
</dbReference>
<dbReference type="EC" id="3.2.2.31" evidence="4"/>
<evidence type="ECO:0000256" key="11">
    <source>
        <dbReference type="ARBA" id="ARBA00023014"/>
    </source>
</evidence>
<dbReference type="Gene3D" id="1.10.340.30">
    <property type="entry name" value="Hypothetical protein, domain 2"/>
    <property type="match status" value="1"/>
</dbReference>
<keyword evidence="10" id="KW-0408">Iron</keyword>
<evidence type="ECO:0000256" key="7">
    <source>
        <dbReference type="ARBA" id="ARBA00022723"/>
    </source>
</evidence>
<dbReference type="Pfam" id="PF00730">
    <property type="entry name" value="HhH-GPD"/>
    <property type="match status" value="1"/>
</dbReference>
<comment type="similarity">
    <text evidence="3">Belongs to the Nth/MutY family.</text>
</comment>
<evidence type="ECO:0000256" key="12">
    <source>
        <dbReference type="ARBA" id="ARBA00023204"/>
    </source>
</evidence>
<dbReference type="GO" id="GO:0032357">
    <property type="term" value="F:oxidized purine DNA binding"/>
    <property type="evidence" value="ECO:0007669"/>
    <property type="project" value="TreeGrafter"/>
</dbReference>
<comment type="cofactor">
    <cofactor evidence="2">
        <name>[4Fe-4S] cluster</name>
        <dbReference type="ChEBI" id="CHEBI:49883"/>
    </cofactor>
</comment>
<dbReference type="InterPro" id="IPR000445">
    <property type="entry name" value="HhH_motif"/>
</dbReference>
<feature type="region of interest" description="Disordered" evidence="14">
    <location>
        <begin position="339"/>
        <end position="374"/>
    </location>
</feature>
<dbReference type="Gene3D" id="3.90.79.10">
    <property type="entry name" value="Nucleoside Triphosphate Pyrophosphohydrolase"/>
    <property type="match status" value="1"/>
</dbReference>
<dbReference type="FunFam" id="1.10.340.30:FF:000002">
    <property type="entry name" value="Adenine DNA glycosylase"/>
    <property type="match status" value="1"/>
</dbReference>
<evidence type="ECO:0000256" key="4">
    <source>
        <dbReference type="ARBA" id="ARBA00012045"/>
    </source>
</evidence>
<dbReference type="PANTHER" id="PTHR42944">
    <property type="entry name" value="ADENINE DNA GLYCOSYLASE"/>
    <property type="match status" value="1"/>
</dbReference>
<dbReference type="GO" id="GO:0005634">
    <property type="term" value="C:nucleus"/>
    <property type="evidence" value="ECO:0007669"/>
    <property type="project" value="TreeGrafter"/>
</dbReference>
<dbReference type="Proteomes" id="UP001212841">
    <property type="component" value="Unassembled WGS sequence"/>
</dbReference>
<keyword evidence="11" id="KW-0411">Iron-sulfur</keyword>
<reference evidence="16" key="1">
    <citation type="submission" date="2020-05" db="EMBL/GenBank/DDBJ databases">
        <title>Phylogenomic resolution of chytrid fungi.</title>
        <authorList>
            <person name="Stajich J.E."/>
            <person name="Amses K."/>
            <person name="Simmons R."/>
            <person name="Seto K."/>
            <person name="Myers J."/>
            <person name="Bonds A."/>
            <person name="Quandt C.A."/>
            <person name="Barry K."/>
            <person name="Liu P."/>
            <person name="Grigoriev I."/>
            <person name="Longcore J.E."/>
            <person name="James T.Y."/>
        </authorList>
    </citation>
    <scope>NUCLEOTIDE SEQUENCE</scope>
    <source>
        <strain evidence="16">JEL0318</strain>
    </source>
</reference>
<keyword evidence="6" id="KW-0004">4Fe-4S</keyword>
<dbReference type="GO" id="GO:0046872">
    <property type="term" value="F:metal ion binding"/>
    <property type="evidence" value="ECO:0007669"/>
    <property type="project" value="UniProtKB-KW"/>
</dbReference>
<evidence type="ECO:0000256" key="9">
    <source>
        <dbReference type="ARBA" id="ARBA00022801"/>
    </source>
</evidence>
<dbReference type="PANTHER" id="PTHR42944:SF1">
    <property type="entry name" value="ADENINE DNA GLYCOSYLASE"/>
    <property type="match status" value="1"/>
</dbReference>
<dbReference type="Gene3D" id="1.10.1670.10">
    <property type="entry name" value="Helix-hairpin-Helix base-excision DNA repair enzymes (C-terminal)"/>
    <property type="match status" value="1"/>
</dbReference>
<dbReference type="SMART" id="SM00525">
    <property type="entry name" value="FES"/>
    <property type="match status" value="1"/>
</dbReference>
<dbReference type="SUPFAM" id="SSF48150">
    <property type="entry name" value="DNA-glycosylase"/>
    <property type="match status" value="1"/>
</dbReference>
<evidence type="ECO:0000313" key="16">
    <source>
        <dbReference type="EMBL" id="KAJ3051234.1"/>
    </source>
</evidence>
<sequence length="546" mass="59924">MPWRHACEVGGKVSGGKGWDEMTLEEKGQRGYEVWVSEVMLQQTQVATVIAYYTKWMKAFPTIFDLAKAEEDTVTQLWAGLGYYSRARRLHEAAKLVVKNYSGILPMSAEELEKEVPGVGAYTAGAIASIAYNLPAPLVDGNVVRVLSRVRAIGADPKRKDVVALHWRLAKDILSHDRPGHFNQALMDLGATVCTPNLPKCGECPIAGVCRALAEEKATKLLAGKKLLGKSAGQAMEEDEEDQCSLCASVPDIEDGSVTRYPVKVEKKAVRVEDRAVCVIEQHREDNVPKYLVVKGPEKGMIVIVLKLQHDILSILIPFDAGLLANLWDFPNLEIPNSSLTPPATPQPAKGGKTKKSTTLTTPTDPDAPAPPHTIRKQLMDTYLQSIGLDPIRWDTGARKDAGTCMHLFSHVRRKMFVEGFSVLRELDSFPAASSAKKRGKAADERGRREWKWLTEEELLGKDAVVGVPATLKKALDVWKGNVGKGKGGSKRKGGVDDCGAEEDEEWGGTKVWMSGRGSRGLATDMMVFRLNVRARPQVKQARRPS</sequence>
<dbReference type="EMBL" id="JADGJD010000419">
    <property type="protein sequence ID" value="KAJ3051234.1"/>
    <property type="molecule type" value="Genomic_DNA"/>
</dbReference>
<dbReference type="InterPro" id="IPR023170">
    <property type="entry name" value="HhH_base_excis_C"/>
</dbReference>
<dbReference type="GO" id="GO:0006285">
    <property type="term" value="P:base-excision repair, AP site formation"/>
    <property type="evidence" value="ECO:0007669"/>
    <property type="project" value="UniProtKB-ARBA"/>
</dbReference>
<evidence type="ECO:0000256" key="6">
    <source>
        <dbReference type="ARBA" id="ARBA00022485"/>
    </source>
</evidence>
<dbReference type="SMART" id="SM00478">
    <property type="entry name" value="ENDO3c"/>
    <property type="match status" value="1"/>
</dbReference>
<dbReference type="GO" id="GO:0006298">
    <property type="term" value="P:mismatch repair"/>
    <property type="evidence" value="ECO:0007669"/>
    <property type="project" value="TreeGrafter"/>
</dbReference>
<keyword evidence="8" id="KW-0227">DNA damage</keyword>
<evidence type="ECO:0000256" key="3">
    <source>
        <dbReference type="ARBA" id="ARBA00008343"/>
    </source>
</evidence>
<organism evidence="16 17">
    <name type="scientific">Rhizophlyctis rosea</name>
    <dbReference type="NCBI Taxonomy" id="64517"/>
    <lineage>
        <taxon>Eukaryota</taxon>
        <taxon>Fungi</taxon>
        <taxon>Fungi incertae sedis</taxon>
        <taxon>Chytridiomycota</taxon>
        <taxon>Chytridiomycota incertae sedis</taxon>
        <taxon>Chytridiomycetes</taxon>
        <taxon>Rhizophlyctidales</taxon>
        <taxon>Rhizophlyctidaceae</taxon>
        <taxon>Rhizophlyctis</taxon>
    </lineage>
</organism>
<comment type="catalytic activity">
    <reaction evidence="1">
        <text>Hydrolyzes free adenine bases from 7,8-dihydro-8-oxoguanine:adenine mismatched double-stranded DNA, leaving an apurinic site.</text>
        <dbReference type="EC" id="3.2.2.31"/>
    </reaction>
</comment>
<dbReference type="InterPro" id="IPR003265">
    <property type="entry name" value="HhH-GPD_domain"/>
</dbReference>
<proteinExistence type="inferred from homology"/>
<accession>A0AAD5SJ18</accession>
<keyword evidence="12" id="KW-0234">DNA repair</keyword>
<dbReference type="CDD" id="cd00056">
    <property type="entry name" value="ENDO3c"/>
    <property type="match status" value="1"/>
</dbReference>
<dbReference type="InterPro" id="IPR011257">
    <property type="entry name" value="DNA_glycosylase"/>
</dbReference>
<dbReference type="GO" id="GO:0035485">
    <property type="term" value="F:adenine/guanine mispair binding"/>
    <property type="evidence" value="ECO:0007669"/>
    <property type="project" value="TreeGrafter"/>
</dbReference>
<keyword evidence="7" id="KW-0479">Metal-binding</keyword>
<evidence type="ECO:0000256" key="8">
    <source>
        <dbReference type="ARBA" id="ARBA00022763"/>
    </source>
</evidence>